<reference evidence="1 2" key="1">
    <citation type="journal article" date="2014" name="Int. J. Syst. Evol. Microbiol.">
        <title>Carboxylicivirga gen. nov. in the family Marinilabiliaceae with two novel species, Carboxylicivirga mesophila sp. nov. and Carboxylicivirga taeanensis sp. nov., and reclassification of Cytophaga fermentans as Saccharicrinis fermentans gen. nov., comb. nov.</title>
        <authorList>
            <person name="Yang S.H."/>
            <person name="Seo H.S."/>
            <person name="Woo J.H."/>
            <person name="Oh H.M."/>
            <person name="Jang H."/>
            <person name="Lee J.H."/>
            <person name="Kim S.J."/>
            <person name="Kwon K.K."/>
        </authorList>
    </citation>
    <scope>NUCLEOTIDE SEQUENCE [LARGE SCALE GENOMIC DNA]</scope>
    <source>
        <strain evidence="1 2">JCM 18290</strain>
    </source>
</reference>
<dbReference type="Proteomes" id="UP000721861">
    <property type="component" value="Unassembled WGS sequence"/>
</dbReference>
<proteinExistence type="predicted"/>
<name>A0ABS5K4P1_9BACT</name>
<gene>
    <name evidence="1" type="ORF">KEM09_01080</name>
</gene>
<comment type="caution">
    <text evidence="1">The sequence shown here is derived from an EMBL/GenBank/DDBJ whole genome shotgun (WGS) entry which is preliminary data.</text>
</comment>
<evidence type="ECO:0000313" key="1">
    <source>
        <dbReference type="EMBL" id="MBS2209977.1"/>
    </source>
</evidence>
<keyword evidence="2" id="KW-1185">Reference proteome</keyword>
<accession>A0ABS5K4P1</accession>
<organism evidence="1 2">
    <name type="scientific">Carboxylicivirga mesophila</name>
    <dbReference type="NCBI Taxonomy" id="1166478"/>
    <lineage>
        <taxon>Bacteria</taxon>
        <taxon>Pseudomonadati</taxon>
        <taxon>Bacteroidota</taxon>
        <taxon>Bacteroidia</taxon>
        <taxon>Marinilabiliales</taxon>
        <taxon>Marinilabiliaceae</taxon>
        <taxon>Carboxylicivirga</taxon>
    </lineage>
</organism>
<sequence>MEQNHKYYIIWPLDQPTLPSGKAAAKQVDFVNLIRNKAPHLLIPEKRSLSNTSLSMVSLLISKKEYPFKNGQQAHTKGSVVWTDYAIYFWQLVLYLLKTHPAIGLEELLRTCFHADSHQPNQQSIETLMATYGTHSPIIETDELDRWYDEISLTHLSPQSYHQLYRWFGIELKAIGYQAFDHFMNQRDGIKAWQQAIQQYLSDIDNLPDDIASSIFDDYLQALLTEH</sequence>
<dbReference type="EMBL" id="JAGUCN010000001">
    <property type="protein sequence ID" value="MBS2209977.1"/>
    <property type="molecule type" value="Genomic_DNA"/>
</dbReference>
<evidence type="ECO:0000313" key="2">
    <source>
        <dbReference type="Proteomes" id="UP000721861"/>
    </source>
</evidence>
<protein>
    <submittedName>
        <fullName evidence="1">Uncharacterized protein</fullName>
    </submittedName>
</protein>
<dbReference type="RefSeq" id="WP_212224001.1">
    <property type="nucleotide sequence ID" value="NZ_JAGUCN010000001.1"/>
</dbReference>